<organism evidence="1 2">
    <name type="scientific">Gracilibacillus pellucidus</name>
    <dbReference type="NCBI Taxonomy" id="3095368"/>
    <lineage>
        <taxon>Bacteria</taxon>
        <taxon>Bacillati</taxon>
        <taxon>Bacillota</taxon>
        <taxon>Bacilli</taxon>
        <taxon>Bacillales</taxon>
        <taxon>Bacillaceae</taxon>
        <taxon>Gracilibacillus</taxon>
    </lineage>
</organism>
<dbReference type="EMBL" id="JAWZSR010000005">
    <property type="protein sequence ID" value="MDX8046451.1"/>
    <property type="molecule type" value="Genomic_DNA"/>
</dbReference>
<dbReference type="Proteomes" id="UP001277972">
    <property type="component" value="Unassembled WGS sequence"/>
</dbReference>
<sequence>MIEKLDTKQFTVLVMMNTLGASIIFIPSIATNFGKENGWITLILATLIGALILCLYRRIIQRLEGSNFFTLIEKSLGKWIGKIVISLFCFYTFINVSANLWSISDFISIQILMGTPFEVVSFLIILTVLVAVRYGIEVIGRTSELFFPFAMICAILLTLLVIKDAELTNILPIFQLNRASTIAGIIPIISITYLELVILLAIAHTVNQNIGARKGIMIGGIASGFILIIITIASIAVLGVQGTSNYIYPIYALGQRINIFNFFERVEIIVAFIWFFTIFSKLCVSFYVLISGIQYLIPLKTYKTWTIPFTFLAFLASIQIIPNTIAAFPFINGPYTVISIIVGFIIPLLLFACKWKS</sequence>
<reference evidence="1" key="1">
    <citation type="submission" date="2023-11" db="EMBL/GenBank/DDBJ databases">
        <title>Gracilibacillus pellucida a moderately halophilic bacterium isolated from saline soil in Xinjiang province.</title>
        <authorList>
            <person name="Zhang Z."/>
            <person name="Tan F."/>
            <person name="Wang Y."/>
            <person name="Xia M."/>
        </authorList>
    </citation>
    <scope>NUCLEOTIDE SEQUENCE</scope>
    <source>
        <strain evidence="1">S3-1-1</strain>
    </source>
</reference>
<accession>A0ACC6M6F0</accession>
<protein>
    <submittedName>
        <fullName evidence="1">Endospore germination permease</fullName>
    </submittedName>
</protein>
<keyword evidence="2" id="KW-1185">Reference proteome</keyword>
<evidence type="ECO:0000313" key="2">
    <source>
        <dbReference type="Proteomes" id="UP001277972"/>
    </source>
</evidence>
<proteinExistence type="predicted"/>
<name>A0ACC6M6F0_9BACI</name>
<gene>
    <name evidence="1" type="ORF">SH601_10700</name>
</gene>
<comment type="caution">
    <text evidence="1">The sequence shown here is derived from an EMBL/GenBank/DDBJ whole genome shotgun (WGS) entry which is preliminary data.</text>
</comment>
<evidence type="ECO:0000313" key="1">
    <source>
        <dbReference type="EMBL" id="MDX8046451.1"/>
    </source>
</evidence>